<evidence type="ECO:0000256" key="1">
    <source>
        <dbReference type="ARBA" id="ARBA00022729"/>
    </source>
</evidence>
<keyword evidence="5" id="KW-1185">Reference proteome</keyword>
<sequence>MAKYDGIPIPQGMSLQIGGTSPCKDVVIHATDAQSESKITAPLRPVVIGSGGTLSFEDKSMTLYANSFLVKDGGQMLAGSRGAPIQNKIKIVMAGNLSVSPAPKAIGPSPIVTTTNATPNSRDITVMDGGKIALFGGHGLSAWPDGINNNPKASPAFINTHQGTNSWSYLAAPAGPASYNDSANVSAPVPSTNSDTVLTLAGDVDWVAGDWISVATTSFSSHQTEIVQISAITPVRDPNQSAMTITDATHATPIVVTASTAPETGATVTITGVKGNTAANGTWIVTKQSDTTFALNTAIGNGSYTSGGTAQTQVSQVTLSQPLKHYHFGGKAPTPGFFPANTTQSVITGANPIDVSFQAKSFYDGPDQNYGIDERAEVALLSRNIKLTSVAGRSGDANHFTGGHLVAMVSAHGKPAPILNLVGVEIEKFGQPFVGRYPVHLHHLPQMAITAATNTTPIVVTSSMVPPNGSMVRISGAQGNNAANGTWMVANPTTTTFALKESTGNGTLIGTPVWTMDNILVQDVSVHHAYNKCFVAHHTANAKFYNNVCVRTVGQGVYLEDGTDITGNQFIRNHIAGTMAAQSTYTYPLTGGSQYWDGDNLQASNAITPSWYTINGIADTSLSGENSYISNTNQALGPYQGPDTYHPGGFWITNPGNVFVNNSVAGCQAQGRGYWIISQDPSQESAYPEFTGNRTHGCYNGIDTAPDAINNASNPAPLLSTAAYQITGATNPPIIVTSSGALPTNLNSGTYTVTIAGIGKKTNGTWPISDINQAQKSFGIENAHLTGAPPQGGTWTFEQQPILKASKASPTSPIVITFPDTSFPVPPNGATVIITGQNSAVNGTWKIKESTSSGFTLKDSEASGTGGLSHNGGSWAMQGDIASIANAPITITSNNVPPTGTQITISDIKGNTAANGSWTTTKLSSTTFSLNGSSGNGSYTSGGSWSDATYPPVLVLNGNTSTRSRNRGLWSRSIFMALHDNRFATNPYGVSLAGGGGPEGNLPGYWDLAHANVFAGMSRNNVDRYPACSFTGQNGNNWEKECTDVALLASGHWGNYPDAKMNIQGYSYYDGPARIENNRFVNFRADPTGIHANDPAARLLTTIDIAKIHPTGQLEGLVNSAPKGSAPSANYKGYAGDPATGWIQSNAQSVPPTQYIKGSIWDNVDFKHQVYDESVNMGTFQDGDKTTVILDMDGRLAGMNVACTSNDAHCTPPPAVSLNNLTYYATDFTVDEPHSRGPNNFLATSLMSPHRYATLNIESVPSPPNIPPLRVEITRDMPAYGDTTYPNLFLNGRGQEPIYEPFVMDRMGYTVRAKNGTENQPSSQSLQAFEPKLLFSYTDPSVKKAGQFFVNRIGVFAPLSEPTSIKIYRMRRQWGDKYMGANWPPAPYVPPVAAPSCDGTFFKLSSTQQTSGWQDCVNRGTNTGNYTGGTTLTPATSWTDFEQNYTDLLAGTTTIATFIANQTYYYDTTSQTLYFYMIEDKPVWQNYAPLGTCDAANYATGENFLGRIQAIKSFSNPGSVKAALDAACLVNGGSPQKNDLYSCHETGCAAYAVDLTNAGLSTGTLQTITNATTATSTNPIEITTGVAPATGSQVTINGIIGNTAANGTWTVTNTGATTFTLNGSTGKNSNTYTSGGKWICDNCAPPHPITRTAYHGWNQYKLVYATPTQQANGLPVAVNSALGNTAPPTDGTDLTGLQIPRFNAIPPLGNQVTYNFQPLSGPTFPITENFPYRCTQTPPWSPVNARGTYTSPTYPIHHSICSAFDITAATNASPIVITSTVAPPTGTKVTITGITGNTAANGTWTVTKITPTTFSLNGTTGNVAYGSGGAWQID</sequence>
<reference evidence="4 5" key="1">
    <citation type="submission" date="2014-03" db="EMBL/GenBank/DDBJ databases">
        <title>The draft genome sequence of Thalassospira alkalitolerans JCM 18968.</title>
        <authorList>
            <person name="Lai Q."/>
            <person name="Shao Z."/>
        </authorList>
    </citation>
    <scope>NUCLEOTIDE SEQUENCE [LARGE SCALE GENOMIC DNA]</scope>
    <source>
        <strain evidence="4 5">JCM 18968</strain>
    </source>
</reference>
<dbReference type="PROSITE" id="PS51484">
    <property type="entry name" value="G8"/>
    <property type="match status" value="1"/>
</dbReference>
<evidence type="ECO:0000256" key="2">
    <source>
        <dbReference type="ARBA" id="ARBA00023180"/>
    </source>
</evidence>
<evidence type="ECO:0000313" key="5">
    <source>
        <dbReference type="Proteomes" id="UP000193396"/>
    </source>
</evidence>
<dbReference type="Gene3D" id="2.40.30.180">
    <property type="entry name" value="Ubiquitin-activating enzyme E1, FCCH domain"/>
    <property type="match status" value="3"/>
</dbReference>
<dbReference type="PANTHER" id="PTHR46769">
    <property type="entry name" value="POLYCYSTIC KIDNEY AND HEPATIC DISEASE 1 (AUTOSOMAL RECESSIVE)-LIKE 1"/>
    <property type="match status" value="1"/>
</dbReference>
<organism evidence="4 5">
    <name type="scientific">Thalassospira alkalitolerans</name>
    <dbReference type="NCBI Taxonomy" id="1293890"/>
    <lineage>
        <taxon>Bacteria</taxon>
        <taxon>Pseudomonadati</taxon>
        <taxon>Pseudomonadota</taxon>
        <taxon>Alphaproteobacteria</taxon>
        <taxon>Rhodospirillales</taxon>
        <taxon>Thalassospiraceae</taxon>
        <taxon>Thalassospira</taxon>
    </lineage>
</organism>
<dbReference type="Pfam" id="PF10162">
    <property type="entry name" value="G8"/>
    <property type="match status" value="1"/>
</dbReference>
<evidence type="ECO:0000259" key="3">
    <source>
        <dbReference type="PROSITE" id="PS51484"/>
    </source>
</evidence>
<evidence type="ECO:0000313" key="4">
    <source>
        <dbReference type="EMBL" id="OSQ48293.1"/>
    </source>
</evidence>
<keyword evidence="2" id="KW-0325">Glycoprotein</keyword>
<dbReference type="SMART" id="SM00710">
    <property type="entry name" value="PbH1"/>
    <property type="match status" value="6"/>
</dbReference>
<accession>A0A1Y2LCB8</accession>
<proteinExistence type="predicted"/>
<dbReference type="Pfam" id="PF24606">
    <property type="entry name" value="CEMIP_beta-hel"/>
    <property type="match status" value="1"/>
</dbReference>
<comment type="caution">
    <text evidence="4">The sequence shown here is derived from an EMBL/GenBank/DDBJ whole genome shotgun (WGS) entry which is preliminary data.</text>
</comment>
<dbReference type="STRING" id="1293890.TALK_08390"/>
<dbReference type="Proteomes" id="UP000193396">
    <property type="component" value="Unassembled WGS sequence"/>
</dbReference>
<protein>
    <recommendedName>
        <fullName evidence="3">G8 domain-containing protein</fullName>
    </recommendedName>
</protein>
<dbReference type="InterPro" id="IPR019316">
    <property type="entry name" value="G8_domain"/>
</dbReference>
<keyword evidence="1" id="KW-0732">Signal</keyword>
<dbReference type="PANTHER" id="PTHR46769:SF2">
    <property type="entry name" value="FIBROCYSTIN-L ISOFORM 2 PRECURSOR-RELATED"/>
    <property type="match status" value="1"/>
</dbReference>
<dbReference type="InterPro" id="IPR006626">
    <property type="entry name" value="PbH1"/>
</dbReference>
<dbReference type="EMBL" id="JFKB01000005">
    <property type="protein sequence ID" value="OSQ48293.1"/>
    <property type="molecule type" value="Genomic_DNA"/>
</dbReference>
<feature type="domain" description="G8" evidence="3">
    <location>
        <begin position="15"/>
        <end position="148"/>
    </location>
</feature>
<dbReference type="InterPro" id="IPR055401">
    <property type="entry name" value="CEMIP_beta-hel_dom"/>
</dbReference>
<dbReference type="InterPro" id="IPR042302">
    <property type="entry name" value="E1_FCCH_sf"/>
</dbReference>
<gene>
    <name evidence="4" type="ORF">TALK_08390</name>
</gene>
<dbReference type="InterPro" id="IPR052387">
    <property type="entry name" value="Fibrocystin"/>
</dbReference>
<name>A0A1Y2LCB8_9PROT</name>